<evidence type="ECO:0000313" key="2">
    <source>
        <dbReference type="Proteomes" id="UP000236520"/>
    </source>
</evidence>
<name>A0A2J7Z774_STRMQ</name>
<organism evidence="1 2">
    <name type="scientific">Streptomyces malaysiensis</name>
    <dbReference type="NCBI Taxonomy" id="92644"/>
    <lineage>
        <taxon>Bacteria</taxon>
        <taxon>Bacillati</taxon>
        <taxon>Actinomycetota</taxon>
        <taxon>Actinomycetes</taxon>
        <taxon>Kitasatosporales</taxon>
        <taxon>Streptomycetaceae</taxon>
        <taxon>Streptomyces</taxon>
        <taxon>Streptomyces violaceusniger group</taxon>
    </lineage>
</organism>
<dbReference type="Proteomes" id="UP000236520">
    <property type="component" value="Unassembled WGS sequence"/>
</dbReference>
<protein>
    <submittedName>
        <fullName evidence="1">Uncharacterized protein</fullName>
    </submittedName>
</protein>
<reference evidence="1 2" key="1">
    <citation type="submission" date="2015-09" db="EMBL/GenBank/DDBJ databases">
        <title>Genome sequence, genome mining and natural product profiling of a biocontrol bacterium Streptomyces malaysiensis F913.</title>
        <authorList>
            <person name="Xu Y."/>
            <person name="Wei J."/>
            <person name="Xie J."/>
            <person name="Li T."/>
            <person name="Zhou Z."/>
        </authorList>
    </citation>
    <scope>NUCLEOTIDE SEQUENCE [LARGE SCALE GENOMIC DNA]</scope>
    <source>
        <strain evidence="1 2">F913</strain>
    </source>
</reference>
<evidence type="ECO:0000313" key="1">
    <source>
        <dbReference type="EMBL" id="PNG96127.1"/>
    </source>
</evidence>
<dbReference type="EMBL" id="LJIW01000001">
    <property type="protein sequence ID" value="PNG96127.1"/>
    <property type="molecule type" value="Genomic_DNA"/>
</dbReference>
<keyword evidence="2" id="KW-1185">Reference proteome</keyword>
<dbReference type="AlphaFoldDB" id="A0A2J7Z774"/>
<sequence length="97" mass="9929">MSQGQSAEGRDEVRVYVVAVAGECGGLERLFLEAQPLGQIRGEGEVLAAVQASALGFQGSLERCLGGLLGGESATAERMALAVGRGQVDSESPRAVP</sequence>
<comment type="caution">
    <text evidence="1">The sequence shown here is derived from an EMBL/GenBank/DDBJ whole genome shotgun (WGS) entry which is preliminary data.</text>
</comment>
<proteinExistence type="predicted"/>
<accession>A0A2J7Z774</accession>
<gene>
    <name evidence="1" type="ORF">SMF913_12152</name>
</gene>